<evidence type="ECO:0000256" key="1">
    <source>
        <dbReference type="ARBA" id="ARBA00004141"/>
    </source>
</evidence>
<evidence type="ECO:0000256" key="6">
    <source>
        <dbReference type="ARBA" id="ARBA00023170"/>
    </source>
</evidence>
<evidence type="ECO:0000259" key="9">
    <source>
        <dbReference type="PROSITE" id="PS50262"/>
    </source>
</evidence>
<dbReference type="InterPro" id="IPR017452">
    <property type="entry name" value="GPCR_Rhodpsn_7TM"/>
</dbReference>
<dbReference type="EMBL" id="JAIWYP010000014">
    <property type="protein sequence ID" value="KAH3713142.1"/>
    <property type="molecule type" value="Genomic_DNA"/>
</dbReference>
<evidence type="ECO:0000256" key="4">
    <source>
        <dbReference type="ARBA" id="ARBA00023040"/>
    </source>
</evidence>
<name>A0A9D4HC91_DREPO</name>
<sequence length="168" mass="18894">MLYPYMFPSEEACKSLRFLHVFFVVASAFIVICIAVERHRRICYPFSAAVTPTKIKIICFLASALEYVVALPAIVVYGDASVDTEVHGINGTDCFIDPKMKESKLPQGYFLLQLLLTIISMVIMGVFYFRIGRTIMLSHRFIRENTYSGMNCNTSGNKSAKLSQDTPV</sequence>
<keyword evidence="4" id="KW-0297">G-protein coupled receptor</keyword>
<evidence type="ECO:0000256" key="7">
    <source>
        <dbReference type="ARBA" id="ARBA00023224"/>
    </source>
</evidence>
<feature type="transmembrane region" description="Helical" evidence="8">
    <location>
        <begin position="109"/>
        <end position="131"/>
    </location>
</feature>
<feature type="transmembrane region" description="Helical" evidence="8">
    <location>
        <begin position="16"/>
        <end position="36"/>
    </location>
</feature>
<keyword evidence="6" id="KW-0675">Receptor</keyword>
<dbReference type="AlphaFoldDB" id="A0A9D4HC91"/>
<evidence type="ECO:0000313" key="11">
    <source>
        <dbReference type="Proteomes" id="UP000828390"/>
    </source>
</evidence>
<dbReference type="GO" id="GO:0005886">
    <property type="term" value="C:plasma membrane"/>
    <property type="evidence" value="ECO:0007669"/>
    <property type="project" value="TreeGrafter"/>
</dbReference>
<evidence type="ECO:0000256" key="8">
    <source>
        <dbReference type="SAM" id="Phobius"/>
    </source>
</evidence>
<comment type="subcellular location">
    <subcellularLocation>
        <location evidence="1">Membrane</location>
        <topology evidence="1">Multi-pass membrane protein</topology>
    </subcellularLocation>
</comment>
<organism evidence="10 11">
    <name type="scientific">Dreissena polymorpha</name>
    <name type="common">Zebra mussel</name>
    <name type="synonym">Mytilus polymorpha</name>
    <dbReference type="NCBI Taxonomy" id="45954"/>
    <lineage>
        <taxon>Eukaryota</taxon>
        <taxon>Metazoa</taxon>
        <taxon>Spiralia</taxon>
        <taxon>Lophotrochozoa</taxon>
        <taxon>Mollusca</taxon>
        <taxon>Bivalvia</taxon>
        <taxon>Autobranchia</taxon>
        <taxon>Heteroconchia</taxon>
        <taxon>Euheterodonta</taxon>
        <taxon>Imparidentia</taxon>
        <taxon>Neoheterodontei</taxon>
        <taxon>Myida</taxon>
        <taxon>Dreissenoidea</taxon>
        <taxon>Dreissenidae</taxon>
        <taxon>Dreissena</taxon>
    </lineage>
</organism>
<keyword evidence="5 8" id="KW-0472">Membrane</keyword>
<proteinExistence type="predicted"/>
<evidence type="ECO:0000256" key="2">
    <source>
        <dbReference type="ARBA" id="ARBA00022692"/>
    </source>
</evidence>
<dbReference type="CDD" id="cd00637">
    <property type="entry name" value="7tm_classA_rhodopsin-like"/>
    <property type="match status" value="1"/>
</dbReference>
<dbReference type="Pfam" id="PF00001">
    <property type="entry name" value="7tm_1"/>
    <property type="match status" value="1"/>
</dbReference>
<dbReference type="GO" id="GO:0004930">
    <property type="term" value="F:G protein-coupled receptor activity"/>
    <property type="evidence" value="ECO:0007669"/>
    <property type="project" value="UniProtKB-KW"/>
</dbReference>
<reference evidence="10" key="1">
    <citation type="journal article" date="2019" name="bioRxiv">
        <title>The Genome of the Zebra Mussel, Dreissena polymorpha: A Resource for Invasive Species Research.</title>
        <authorList>
            <person name="McCartney M.A."/>
            <person name="Auch B."/>
            <person name="Kono T."/>
            <person name="Mallez S."/>
            <person name="Zhang Y."/>
            <person name="Obille A."/>
            <person name="Becker A."/>
            <person name="Abrahante J.E."/>
            <person name="Garbe J."/>
            <person name="Badalamenti J.P."/>
            <person name="Herman A."/>
            <person name="Mangelson H."/>
            <person name="Liachko I."/>
            <person name="Sullivan S."/>
            <person name="Sone E.D."/>
            <person name="Koren S."/>
            <person name="Silverstein K.A.T."/>
            <person name="Beckman K.B."/>
            <person name="Gohl D.M."/>
        </authorList>
    </citation>
    <scope>NUCLEOTIDE SEQUENCE</scope>
    <source>
        <strain evidence="10">Duluth1</strain>
        <tissue evidence="10">Whole animal</tissue>
    </source>
</reference>
<keyword evidence="7" id="KW-0807">Transducer</keyword>
<accession>A0A9D4HC91</accession>
<evidence type="ECO:0000313" key="10">
    <source>
        <dbReference type="EMBL" id="KAH3713142.1"/>
    </source>
</evidence>
<dbReference type="Gene3D" id="1.20.1070.10">
    <property type="entry name" value="Rhodopsin 7-helix transmembrane proteins"/>
    <property type="match status" value="1"/>
</dbReference>
<dbReference type="PROSITE" id="PS50262">
    <property type="entry name" value="G_PROTEIN_RECEP_F1_2"/>
    <property type="match status" value="1"/>
</dbReference>
<feature type="transmembrane region" description="Helical" evidence="8">
    <location>
        <begin position="57"/>
        <end position="77"/>
    </location>
</feature>
<dbReference type="SUPFAM" id="SSF81321">
    <property type="entry name" value="Family A G protein-coupled receptor-like"/>
    <property type="match status" value="1"/>
</dbReference>
<gene>
    <name evidence="10" type="ORF">DPMN_072926</name>
</gene>
<dbReference type="PANTHER" id="PTHR24243">
    <property type="entry name" value="G-PROTEIN COUPLED RECEPTOR"/>
    <property type="match status" value="1"/>
</dbReference>
<dbReference type="Proteomes" id="UP000828390">
    <property type="component" value="Unassembled WGS sequence"/>
</dbReference>
<feature type="domain" description="G-protein coupled receptors family 1 profile" evidence="9">
    <location>
        <begin position="1"/>
        <end position="168"/>
    </location>
</feature>
<comment type="caution">
    <text evidence="10">The sequence shown here is derived from an EMBL/GenBank/DDBJ whole genome shotgun (WGS) entry which is preliminary data.</text>
</comment>
<keyword evidence="3 8" id="KW-1133">Transmembrane helix</keyword>
<keyword evidence="11" id="KW-1185">Reference proteome</keyword>
<evidence type="ECO:0000256" key="5">
    <source>
        <dbReference type="ARBA" id="ARBA00023136"/>
    </source>
</evidence>
<reference evidence="10" key="2">
    <citation type="submission" date="2020-11" db="EMBL/GenBank/DDBJ databases">
        <authorList>
            <person name="McCartney M.A."/>
            <person name="Auch B."/>
            <person name="Kono T."/>
            <person name="Mallez S."/>
            <person name="Becker A."/>
            <person name="Gohl D.M."/>
            <person name="Silverstein K.A.T."/>
            <person name="Koren S."/>
            <person name="Bechman K.B."/>
            <person name="Herman A."/>
            <person name="Abrahante J.E."/>
            <person name="Garbe J."/>
        </authorList>
    </citation>
    <scope>NUCLEOTIDE SEQUENCE</scope>
    <source>
        <strain evidence="10">Duluth1</strain>
        <tissue evidence="10">Whole animal</tissue>
    </source>
</reference>
<dbReference type="PANTHER" id="PTHR24243:SF208">
    <property type="entry name" value="PYROKININ-1 RECEPTOR"/>
    <property type="match status" value="1"/>
</dbReference>
<dbReference type="InterPro" id="IPR000276">
    <property type="entry name" value="GPCR_Rhodpsn"/>
</dbReference>
<keyword evidence="2 8" id="KW-0812">Transmembrane</keyword>
<evidence type="ECO:0000256" key="3">
    <source>
        <dbReference type="ARBA" id="ARBA00022989"/>
    </source>
</evidence>
<protein>
    <recommendedName>
        <fullName evidence="9">G-protein coupled receptors family 1 profile domain-containing protein</fullName>
    </recommendedName>
</protein>
<dbReference type="PROSITE" id="PS00237">
    <property type="entry name" value="G_PROTEIN_RECEP_F1_1"/>
    <property type="match status" value="1"/>
</dbReference>